<feature type="domain" description="DUF7982" evidence="3">
    <location>
        <begin position="44"/>
        <end position="307"/>
    </location>
</feature>
<protein>
    <recommendedName>
        <fullName evidence="3">DUF7982 domain-containing protein</fullName>
    </recommendedName>
</protein>
<proteinExistence type="predicted"/>
<keyword evidence="5" id="KW-1185">Reference proteome</keyword>
<dbReference type="RefSeq" id="WP_211611432.1">
    <property type="nucleotide sequence ID" value="NZ_FOCX01000045.1"/>
</dbReference>
<evidence type="ECO:0000256" key="2">
    <source>
        <dbReference type="SAM" id="Phobius"/>
    </source>
</evidence>
<reference evidence="5" key="1">
    <citation type="submission" date="2016-10" db="EMBL/GenBank/DDBJ databases">
        <authorList>
            <person name="Varghese N."/>
            <person name="Submissions S."/>
        </authorList>
    </citation>
    <scope>NUCLEOTIDE SEQUENCE [LARGE SCALE GENOMIC DNA]</scope>
    <source>
        <strain evidence="5">IBRC-M 10043</strain>
    </source>
</reference>
<organism evidence="4 5">
    <name type="scientific">Halorientalis persicus</name>
    <dbReference type="NCBI Taxonomy" id="1367881"/>
    <lineage>
        <taxon>Archaea</taxon>
        <taxon>Methanobacteriati</taxon>
        <taxon>Methanobacteriota</taxon>
        <taxon>Stenosarchaea group</taxon>
        <taxon>Halobacteria</taxon>
        <taxon>Halobacteriales</taxon>
        <taxon>Haloarculaceae</taxon>
        <taxon>Halorientalis</taxon>
    </lineage>
</organism>
<dbReference type="Pfam" id="PF25939">
    <property type="entry name" value="DUF7982"/>
    <property type="match status" value="1"/>
</dbReference>
<dbReference type="InterPro" id="IPR058288">
    <property type="entry name" value="DUF7982"/>
</dbReference>
<feature type="transmembrane region" description="Helical" evidence="2">
    <location>
        <begin position="76"/>
        <end position="93"/>
    </location>
</feature>
<name>A0A1H8W030_9EURY</name>
<dbReference type="Proteomes" id="UP000198775">
    <property type="component" value="Unassembled WGS sequence"/>
</dbReference>
<evidence type="ECO:0000313" key="4">
    <source>
        <dbReference type="EMBL" id="SEP20986.1"/>
    </source>
</evidence>
<keyword evidence="2" id="KW-1133">Transmembrane helix</keyword>
<keyword evidence="2" id="KW-0812">Transmembrane</keyword>
<evidence type="ECO:0000256" key="1">
    <source>
        <dbReference type="SAM" id="MobiDB-lite"/>
    </source>
</evidence>
<sequence length="315" mass="34400">MSSSDESNIDTDADNQQSVKGGEDGDPTEGKKSYNHTPAGADPEELTALVEELRSENERLREEYVSSQRNEYRRTAIALVILGTMGVAGGFVFTVARQVLFVLGGVGLFGGVLTWYLTPERLVSISIGESVYESTAETGQRLQAELDLQETAVYVPITGLTGKSVRLFIPQSSDYQIPDIEALESLFVLPESSDERGVSLRPTAAGLVQEFERSVSGEIAKEPRPLATQLGDALVKQFELVDDIDTRVDTETQQIIVEVSNSIYDDLDRFDHPVASFLGAGFATGLGRPVSVDTEHDEDYTLVTCGWQEAPTNQR</sequence>
<feature type="transmembrane region" description="Helical" evidence="2">
    <location>
        <begin position="99"/>
        <end position="117"/>
    </location>
</feature>
<evidence type="ECO:0000259" key="3">
    <source>
        <dbReference type="Pfam" id="PF25939"/>
    </source>
</evidence>
<accession>A0A1H8W030</accession>
<feature type="region of interest" description="Disordered" evidence="1">
    <location>
        <begin position="1"/>
        <end position="44"/>
    </location>
</feature>
<dbReference type="OrthoDB" id="214277at2157"/>
<evidence type="ECO:0000313" key="5">
    <source>
        <dbReference type="Proteomes" id="UP000198775"/>
    </source>
</evidence>
<dbReference type="AlphaFoldDB" id="A0A1H8W030"/>
<gene>
    <name evidence="4" type="ORF">SAMN05216388_104510</name>
</gene>
<dbReference type="EMBL" id="FOCX01000045">
    <property type="protein sequence ID" value="SEP20986.1"/>
    <property type="molecule type" value="Genomic_DNA"/>
</dbReference>
<keyword evidence="2" id="KW-0472">Membrane</keyword>